<proteinExistence type="predicted"/>
<accession>A0A165PBS9</accession>
<dbReference type="InterPro" id="IPR039323">
    <property type="entry name" value="ANKRD_45/46/60"/>
</dbReference>
<dbReference type="PROSITE" id="PS50088">
    <property type="entry name" value="ANK_REPEAT"/>
    <property type="match status" value="2"/>
</dbReference>
<feature type="compositionally biased region" description="Low complexity" evidence="2">
    <location>
        <begin position="81"/>
        <end position="98"/>
    </location>
</feature>
<dbReference type="InterPro" id="IPR002110">
    <property type="entry name" value="Ankyrin_rpt"/>
</dbReference>
<dbReference type="OrthoDB" id="10057496at2759"/>
<dbReference type="PRINTS" id="PR01415">
    <property type="entry name" value="ANKYRIN"/>
</dbReference>
<evidence type="ECO:0000313" key="4">
    <source>
        <dbReference type="Proteomes" id="UP000076761"/>
    </source>
</evidence>
<sequence>MSTRKDLIRHHQIDVSGTAVLLSGGPNCAPVRMDFRQAGDADSDSEETFFYPGSSTQPSISAPIAGAGDEDSDEEEFVYPSASSSGQEAQQAPSISAAPSISEAASVTVIEPEYQPLPPPPTAQHASPAQLEALYAASSSGDLRLLQNLIRNARQSENVEAFALVNDASSRTGLTALHAAASRGYLDIVKWLMEECGAMADIEDREGETALHKAALNGHLPIIKYLLPDKADVHARDADGWTALHNACSKVIPAY</sequence>
<keyword evidence="4" id="KW-1185">Reference proteome</keyword>
<dbReference type="SUPFAM" id="SSF48403">
    <property type="entry name" value="Ankyrin repeat"/>
    <property type="match status" value="1"/>
</dbReference>
<dbReference type="InParanoid" id="A0A165PBS9"/>
<feature type="repeat" description="ANK" evidence="1">
    <location>
        <begin position="172"/>
        <end position="194"/>
    </location>
</feature>
<evidence type="ECO:0000256" key="1">
    <source>
        <dbReference type="PROSITE-ProRule" id="PRU00023"/>
    </source>
</evidence>
<dbReference type="SMART" id="SM00248">
    <property type="entry name" value="ANK"/>
    <property type="match status" value="3"/>
</dbReference>
<dbReference type="EMBL" id="KV425615">
    <property type="protein sequence ID" value="KZT20806.1"/>
    <property type="molecule type" value="Genomic_DNA"/>
</dbReference>
<dbReference type="PANTHER" id="PTHR22677">
    <property type="entry name" value="ANKYRIN REPEAT DOMAIN-CONTAINING PROTEIN 60"/>
    <property type="match status" value="1"/>
</dbReference>
<feature type="compositionally biased region" description="Acidic residues" evidence="2">
    <location>
        <begin position="68"/>
        <end position="77"/>
    </location>
</feature>
<dbReference type="AlphaFoldDB" id="A0A165PBS9"/>
<dbReference type="Pfam" id="PF12796">
    <property type="entry name" value="Ank_2"/>
    <property type="match status" value="1"/>
</dbReference>
<dbReference type="STRING" id="1314782.A0A165PBS9"/>
<evidence type="ECO:0000256" key="2">
    <source>
        <dbReference type="SAM" id="MobiDB-lite"/>
    </source>
</evidence>
<feature type="repeat" description="ANK" evidence="1">
    <location>
        <begin position="206"/>
        <end position="238"/>
    </location>
</feature>
<evidence type="ECO:0000313" key="3">
    <source>
        <dbReference type="EMBL" id="KZT20806.1"/>
    </source>
</evidence>
<dbReference type="Proteomes" id="UP000076761">
    <property type="component" value="Unassembled WGS sequence"/>
</dbReference>
<dbReference type="PANTHER" id="PTHR22677:SF4">
    <property type="entry name" value="USHER SYNDROME TYPE-1G PROTEIN-LIKE PROTEIN"/>
    <property type="match status" value="1"/>
</dbReference>
<feature type="region of interest" description="Disordered" evidence="2">
    <location>
        <begin position="38"/>
        <end position="98"/>
    </location>
</feature>
<name>A0A165PBS9_9AGAM</name>
<dbReference type="InterPro" id="IPR036770">
    <property type="entry name" value="Ankyrin_rpt-contain_sf"/>
</dbReference>
<reference evidence="3 4" key="1">
    <citation type="journal article" date="2016" name="Mol. Biol. Evol.">
        <title>Comparative Genomics of Early-Diverging Mushroom-Forming Fungi Provides Insights into the Origins of Lignocellulose Decay Capabilities.</title>
        <authorList>
            <person name="Nagy L.G."/>
            <person name="Riley R."/>
            <person name="Tritt A."/>
            <person name="Adam C."/>
            <person name="Daum C."/>
            <person name="Floudas D."/>
            <person name="Sun H."/>
            <person name="Yadav J.S."/>
            <person name="Pangilinan J."/>
            <person name="Larsson K.H."/>
            <person name="Matsuura K."/>
            <person name="Barry K."/>
            <person name="Labutti K."/>
            <person name="Kuo R."/>
            <person name="Ohm R.A."/>
            <person name="Bhattacharya S.S."/>
            <person name="Shirouzu T."/>
            <person name="Yoshinaga Y."/>
            <person name="Martin F.M."/>
            <person name="Grigoriev I.V."/>
            <person name="Hibbett D.S."/>
        </authorList>
    </citation>
    <scope>NUCLEOTIDE SEQUENCE [LARGE SCALE GENOMIC DNA]</scope>
    <source>
        <strain evidence="3 4">HHB14362 ss-1</strain>
    </source>
</reference>
<protein>
    <submittedName>
        <fullName evidence="3">Ankyrin</fullName>
    </submittedName>
</protein>
<dbReference type="Gene3D" id="1.25.40.20">
    <property type="entry name" value="Ankyrin repeat-containing domain"/>
    <property type="match status" value="2"/>
</dbReference>
<organism evidence="3 4">
    <name type="scientific">Neolentinus lepideus HHB14362 ss-1</name>
    <dbReference type="NCBI Taxonomy" id="1314782"/>
    <lineage>
        <taxon>Eukaryota</taxon>
        <taxon>Fungi</taxon>
        <taxon>Dikarya</taxon>
        <taxon>Basidiomycota</taxon>
        <taxon>Agaricomycotina</taxon>
        <taxon>Agaricomycetes</taxon>
        <taxon>Gloeophyllales</taxon>
        <taxon>Gloeophyllaceae</taxon>
        <taxon>Neolentinus</taxon>
    </lineage>
</organism>
<keyword evidence="1" id="KW-0040">ANK repeat</keyword>
<gene>
    <name evidence="3" type="ORF">NEOLEDRAFT_825688</name>
</gene>
<dbReference type="PROSITE" id="PS50297">
    <property type="entry name" value="ANK_REP_REGION"/>
    <property type="match status" value="2"/>
</dbReference>